<evidence type="ECO:0000313" key="2">
    <source>
        <dbReference type="EMBL" id="GIY52470.1"/>
    </source>
</evidence>
<protein>
    <submittedName>
        <fullName evidence="2">Uncharacterized protein</fullName>
    </submittedName>
</protein>
<comment type="caution">
    <text evidence="2">The sequence shown here is derived from an EMBL/GenBank/DDBJ whole genome shotgun (WGS) entry which is preliminary data.</text>
</comment>
<dbReference type="Proteomes" id="UP001054945">
    <property type="component" value="Unassembled WGS sequence"/>
</dbReference>
<reference evidence="2 3" key="1">
    <citation type="submission" date="2021-06" db="EMBL/GenBank/DDBJ databases">
        <title>Caerostris extrusa draft genome.</title>
        <authorList>
            <person name="Kono N."/>
            <person name="Arakawa K."/>
        </authorList>
    </citation>
    <scope>NUCLEOTIDE SEQUENCE [LARGE SCALE GENOMIC DNA]</scope>
</reference>
<gene>
    <name evidence="2" type="ORF">CEXT_416871</name>
</gene>
<organism evidence="2 3">
    <name type="scientific">Caerostris extrusa</name>
    <name type="common">Bark spider</name>
    <name type="synonym">Caerostris bankana</name>
    <dbReference type="NCBI Taxonomy" id="172846"/>
    <lineage>
        <taxon>Eukaryota</taxon>
        <taxon>Metazoa</taxon>
        <taxon>Ecdysozoa</taxon>
        <taxon>Arthropoda</taxon>
        <taxon>Chelicerata</taxon>
        <taxon>Arachnida</taxon>
        <taxon>Araneae</taxon>
        <taxon>Araneomorphae</taxon>
        <taxon>Entelegynae</taxon>
        <taxon>Araneoidea</taxon>
        <taxon>Araneidae</taxon>
        <taxon>Caerostris</taxon>
    </lineage>
</organism>
<keyword evidence="3" id="KW-1185">Reference proteome</keyword>
<feature type="region of interest" description="Disordered" evidence="1">
    <location>
        <begin position="61"/>
        <end position="81"/>
    </location>
</feature>
<accession>A0AAV4U409</accession>
<sequence>MIQSFVKEKKPFPKISNKGKRNSNIRLKSKKKTLKVLFKRPTRQQKLKSLEMPFDEISVSLSDNENDSTSLQENNSNCNSIFEDNKKSETEIVNNDIKEDSTITNLNVSVNKETDVDTSKMLSDEDTDKIGSVSEEITERNQNPVTDTNILYEDTNKINHISKEIHKQKSIDINTQCNAEDNKNQEAFRDVLEVLKIGTFLRECYQQILYNQTPKRKECDDLEGRKKKVSSESCLSAIISKNDERIIIETVADVHAVDVDDEMPIDCVPSNPTGINETISTVASIIGSASNDFNRMCMPRGKNSIFENTSRSESDTVALKHIKEEVKGKAKCKKKVNSRKSMSHSTLKDSSVEQPLKISKIKEERISSGGLSKNKETISNVVKPKRVGAKISNVATPKSVGPKIFDVTPKNAETKISNVATPPFKQRGKNYSPEAVTVPFSLGWMRELVHRSTEGKGKKKCPIFITFLPKAQNW</sequence>
<dbReference type="AlphaFoldDB" id="A0AAV4U409"/>
<feature type="compositionally biased region" description="Basic and acidic residues" evidence="1">
    <location>
        <begin position="1"/>
        <end position="11"/>
    </location>
</feature>
<evidence type="ECO:0000256" key="1">
    <source>
        <dbReference type="SAM" id="MobiDB-lite"/>
    </source>
</evidence>
<evidence type="ECO:0000313" key="3">
    <source>
        <dbReference type="Proteomes" id="UP001054945"/>
    </source>
</evidence>
<name>A0AAV4U409_CAEEX</name>
<dbReference type="EMBL" id="BPLR01012243">
    <property type="protein sequence ID" value="GIY52470.1"/>
    <property type="molecule type" value="Genomic_DNA"/>
</dbReference>
<feature type="region of interest" description="Disordered" evidence="1">
    <location>
        <begin position="1"/>
        <end position="22"/>
    </location>
</feature>
<proteinExistence type="predicted"/>